<reference evidence="1 2" key="1">
    <citation type="submission" date="2018-06" db="EMBL/GenBank/DDBJ databases">
        <authorList>
            <consortium name="Pathogen Informatics"/>
            <person name="Doyle S."/>
        </authorList>
    </citation>
    <scope>NUCLEOTIDE SEQUENCE [LARGE SCALE GENOMIC DNA]</scope>
    <source>
        <strain evidence="1 2">NCTC12229</strain>
    </source>
</reference>
<evidence type="ECO:0000313" key="1">
    <source>
        <dbReference type="EMBL" id="SUA44085.1"/>
    </source>
</evidence>
<organism evidence="1 2">
    <name type="scientific">Neisseria zoodegmatis</name>
    <dbReference type="NCBI Taxonomy" id="326523"/>
    <lineage>
        <taxon>Bacteria</taxon>
        <taxon>Pseudomonadati</taxon>
        <taxon>Pseudomonadota</taxon>
        <taxon>Betaproteobacteria</taxon>
        <taxon>Neisseriales</taxon>
        <taxon>Neisseriaceae</taxon>
        <taxon>Neisseria</taxon>
    </lineage>
</organism>
<name>A0A378WTX7_9NEIS</name>
<dbReference type="EMBL" id="UGRS01000002">
    <property type="protein sequence ID" value="SUA44085.1"/>
    <property type="molecule type" value="Genomic_DNA"/>
</dbReference>
<protein>
    <submittedName>
        <fullName evidence="1">Uncharacterized protein</fullName>
    </submittedName>
</protein>
<evidence type="ECO:0000313" key="2">
    <source>
        <dbReference type="Proteomes" id="UP000254055"/>
    </source>
</evidence>
<gene>
    <name evidence="1" type="ORF">NCTC12229_01569</name>
</gene>
<proteinExistence type="predicted"/>
<sequence>MLRYTVKLYQAMLRVAPKGFNTIDMLSAMSKFIITMTHSEMLREAHINQPLITAPSISMDDALNRDMSLITFCNVAFEASETISV</sequence>
<dbReference type="AlphaFoldDB" id="A0A378WTX7"/>
<dbReference type="Proteomes" id="UP000254055">
    <property type="component" value="Unassembled WGS sequence"/>
</dbReference>
<accession>A0A378WTX7</accession>